<proteinExistence type="predicted"/>
<dbReference type="PROSITE" id="PS51257">
    <property type="entry name" value="PROKAR_LIPOPROTEIN"/>
    <property type="match status" value="1"/>
</dbReference>
<name>X0YTC1_9ZZZZ</name>
<dbReference type="AlphaFoldDB" id="X0YTC1"/>
<evidence type="ECO:0000313" key="1">
    <source>
        <dbReference type="EMBL" id="GAG59824.1"/>
    </source>
</evidence>
<organism evidence="1">
    <name type="scientific">marine sediment metagenome</name>
    <dbReference type="NCBI Taxonomy" id="412755"/>
    <lineage>
        <taxon>unclassified sequences</taxon>
        <taxon>metagenomes</taxon>
        <taxon>ecological metagenomes</taxon>
    </lineage>
</organism>
<protein>
    <recommendedName>
        <fullName evidence="2">DUF3472 domain-containing protein</fullName>
    </recommendedName>
</protein>
<dbReference type="Pfam" id="PF11958">
    <property type="entry name" value="DUF3472"/>
    <property type="match status" value="1"/>
</dbReference>
<comment type="caution">
    <text evidence="1">The sequence shown here is derived from an EMBL/GenBank/DDBJ whole genome shotgun (WGS) entry which is preliminary data.</text>
</comment>
<reference evidence="1" key="1">
    <citation type="journal article" date="2014" name="Front. Microbiol.">
        <title>High frequency of phylogenetically diverse reductive dehalogenase-homologous genes in deep subseafloor sedimentary metagenomes.</title>
        <authorList>
            <person name="Kawai M."/>
            <person name="Futagami T."/>
            <person name="Toyoda A."/>
            <person name="Takaki Y."/>
            <person name="Nishi S."/>
            <person name="Hori S."/>
            <person name="Arai W."/>
            <person name="Tsubouchi T."/>
            <person name="Morono Y."/>
            <person name="Uchiyama I."/>
            <person name="Ito T."/>
            <person name="Fujiyama A."/>
            <person name="Inagaki F."/>
            <person name="Takami H."/>
        </authorList>
    </citation>
    <scope>NUCLEOTIDE SEQUENCE</scope>
    <source>
        <strain evidence="1">Expedition CK06-06</strain>
    </source>
</reference>
<dbReference type="EMBL" id="BART01002325">
    <property type="protein sequence ID" value="GAG59824.1"/>
    <property type="molecule type" value="Genomic_DNA"/>
</dbReference>
<evidence type="ECO:0008006" key="2">
    <source>
        <dbReference type="Google" id="ProtNLM"/>
    </source>
</evidence>
<accession>X0YTC1</accession>
<gene>
    <name evidence="1" type="ORF">S01H4_07191</name>
</gene>
<dbReference type="InterPro" id="IPR021862">
    <property type="entry name" value="DUF3472"/>
</dbReference>
<sequence>MKRNNYILLLLVYVLLLILLSSCSGNGYIPVPPQEQITPGHMAVIWYDWPQPPGSDFYNFDVFLTINVDPGVQSAYYWAHQFHFKNEKVGYMGLQTNGCMQGEWVGKMAIFSMWDALEAEPGPGASCEQFTGEGEDWSCRKKYSWVEGHTYCLRIEAYGVDEQENEWWGAWIIDTSTEQETLIGKIKVPNSWQGLEDYSVVWVEYYGQVNGCISIPYAKARFEQPTADNSSYIPQDLTSEIGTTCPNASIILLENQGVIFETGGSL</sequence>